<dbReference type="GO" id="GO:0000145">
    <property type="term" value="C:exocyst"/>
    <property type="evidence" value="ECO:0007669"/>
    <property type="project" value="InterPro"/>
</dbReference>
<keyword evidence="4" id="KW-0813">Transport</keyword>
<evidence type="ECO:0000256" key="2">
    <source>
        <dbReference type="ARBA" id="ARBA00007210"/>
    </source>
</evidence>
<dbReference type="InterPro" id="IPR024602">
    <property type="entry name" value="COG_su2_N"/>
</dbReference>
<feature type="compositionally biased region" description="Basic and acidic residues" evidence="11">
    <location>
        <begin position="1143"/>
        <end position="1161"/>
    </location>
</feature>
<reference evidence="13" key="1">
    <citation type="journal article" date="2021" name="Proc. Natl. Acad. Sci. U.S.A.">
        <title>Three genomes in the algal genus Volvox reveal the fate of a haploid sex-determining region after a transition to homothallism.</title>
        <authorList>
            <person name="Yamamoto K."/>
            <person name="Hamaji T."/>
            <person name="Kawai-Toyooka H."/>
            <person name="Matsuzaki R."/>
            <person name="Takahashi F."/>
            <person name="Nishimura Y."/>
            <person name="Kawachi M."/>
            <person name="Noguchi H."/>
            <person name="Minakuchi Y."/>
            <person name="Umen J.G."/>
            <person name="Toyoda A."/>
            <person name="Nozaki H."/>
        </authorList>
    </citation>
    <scope>NUCLEOTIDE SEQUENCE</scope>
    <source>
        <strain evidence="13">NIES-3780</strain>
    </source>
</reference>
<dbReference type="GO" id="GO:0006893">
    <property type="term" value="P:Golgi to plasma membrane transport"/>
    <property type="evidence" value="ECO:0007669"/>
    <property type="project" value="TreeGrafter"/>
</dbReference>
<evidence type="ECO:0000256" key="11">
    <source>
        <dbReference type="SAM" id="MobiDB-lite"/>
    </source>
</evidence>
<feature type="compositionally biased region" description="Basic and acidic residues" evidence="11">
    <location>
        <begin position="998"/>
        <end position="1012"/>
    </location>
</feature>
<dbReference type="InterPro" id="IPR033961">
    <property type="entry name" value="Exo84"/>
</dbReference>
<feature type="region of interest" description="Disordered" evidence="11">
    <location>
        <begin position="740"/>
        <end position="770"/>
    </location>
</feature>
<dbReference type="InterPro" id="IPR016159">
    <property type="entry name" value="Cullin_repeat-like_dom_sf"/>
</dbReference>
<keyword evidence="7" id="KW-0333">Golgi apparatus</keyword>
<organism evidence="13 14">
    <name type="scientific">Volvox africanus</name>
    <dbReference type="NCBI Taxonomy" id="51714"/>
    <lineage>
        <taxon>Eukaryota</taxon>
        <taxon>Viridiplantae</taxon>
        <taxon>Chlorophyta</taxon>
        <taxon>core chlorophytes</taxon>
        <taxon>Chlorophyceae</taxon>
        <taxon>CS clade</taxon>
        <taxon>Chlamydomonadales</taxon>
        <taxon>Volvocaceae</taxon>
        <taxon>Volvox</taxon>
    </lineage>
</organism>
<feature type="region of interest" description="Disordered" evidence="11">
    <location>
        <begin position="801"/>
        <end position="833"/>
    </location>
</feature>
<evidence type="ECO:0000256" key="3">
    <source>
        <dbReference type="ARBA" id="ARBA00020977"/>
    </source>
</evidence>
<evidence type="ECO:0000256" key="5">
    <source>
        <dbReference type="ARBA" id="ARBA00022483"/>
    </source>
</evidence>
<dbReference type="GO" id="GO:0015031">
    <property type="term" value="P:protein transport"/>
    <property type="evidence" value="ECO:0007669"/>
    <property type="project" value="UniProtKB-KW"/>
</dbReference>
<evidence type="ECO:0000256" key="8">
    <source>
        <dbReference type="ARBA" id="ARBA00023136"/>
    </source>
</evidence>
<evidence type="ECO:0000256" key="7">
    <source>
        <dbReference type="ARBA" id="ARBA00023034"/>
    </source>
</evidence>
<dbReference type="Proteomes" id="UP000747399">
    <property type="component" value="Unassembled WGS sequence"/>
</dbReference>
<comment type="subcellular location">
    <subcellularLocation>
        <location evidence="1">Golgi apparatus membrane</location>
        <topology evidence="1">Peripheral membrane protein</topology>
    </subcellularLocation>
</comment>
<feature type="region of interest" description="Disordered" evidence="11">
    <location>
        <begin position="849"/>
        <end position="959"/>
    </location>
</feature>
<feature type="region of interest" description="Disordered" evidence="11">
    <location>
        <begin position="973"/>
        <end position="1348"/>
    </location>
</feature>
<feature type="compositionally biased region" description="Polar residues" evidence="11">
    <location>
        <begin position="1162"/>
        <end position="1174"/>
    </location>
</feature>
<keyword evidence="8" id="KW-0472">Membrane</keyword>
<dbReference type="GO" id="GO:0006887">
    <property type="term" value="P:exocytosis"/>
    <property type="evidence" value="ECO:0007669"/>
    <property type="project" value="UniProtKB-KW"/>
</dbReference>
<comment type="similarity">
    <text evidence="2">Belongs to the EXO84 family.</text>
</comment>
<accession>A0A8J4F0Y8</accession>
<feature type="compositionally biased region" description="Polar residues" evidence="11">
    <location>
        <begin position="1271"/>
        <end position="1282"/>
    </location>
</feature>
<feature type="non-terminal residue" evidence="13">
    <location>
        <position position="1486"/>
    </location>
</feature>
<feature type="domain" description="Conserved oligomeric Golgi complex subunit 2 N-terminal" evidence="12">
    <location>
        <begin position="72"/>
        <end position="139"/>
    </location>
</feature>
<sequence length="1486" mass="156682">ILGAHLGVSQLPCKEVSSCTKIGCAYDSRVLSRLANCLAFVSLYRSKPKAKGFSMRKAGQLLVRKDDAIQWFQREGFDPSEFICLLNSEKELDQARNELTQLNEYCKQEVQKVVHAHHKDFLEASRNIQDVEVLVDELRNYVSGSVAVVANLVDLPTFPKQVASSSSSADDVLHDQKAPSAWETVLALQEQLMQDLQVAVAEQDVSVARSLLNAGREMIAIVDRDGAQLTSHANCDTLPSWRYAFESALAAQKAILIEELHRQLLQTNSSTLERRHAAQNLGLIVGPSQAAQALLGCHSLRVRAAQQCLLKQHSAAGGDPDGVEYAGGLAQRTFLAIGAAAEDVRAVFPSPVSSAGAAGSDSSPQAAAVLPPVSALVVQWASDEARHCAALLCRHALTPFVATGMAVGALLCVGLALVFCVALESSYGLSLRVPFLEELWPLLEAIVQRHLHRLREEASASASVDATNAALQAVAGTSASPGVTLLGGDSTPQLSGFTGVRGLNAEVAQPAGAPNTSKNESPASAALAGLTCLPMLIPELKALAEGLASIASSQAVAVLRQGVLSIFETICDKVQASLVRLVGSNNGGGVGKGSATQGALLAAYVSKAERVLRTFAEVDIQRSLEPLASVCGSAAPPELLLPFLVPFNELLSTLPEPALEVAPAESDLSQQRLQPQRSLGLLDRIRAELEAEQDLQGRGSDGRRGKDTPPQAAEAGEVGQTMATSAAVPTASAAVAVASEVRGDSDVSEGRVLGFRGPLAGPSGEAGRRGAMRRVDKIEAPGGAAFGQSVDQYGVANDIPQRRRQAQSVHTAAEHAEANGNVRWDTASKPSAPMDQRAQIAPDLEPEPFVQRQQCSDNPLANDDDAVAGRPPQLQDPHEEEAAERAFTRRRRRVALESTLDDAGNENERPSEAATISVRRPRSLSRGRERMSGRPDTGASLGGDSFGRRASSVDPQHQLTAKTAVLSAMVGDLNITSSGRRSASPREGQNRIVNRQPGSDDDKEKAAMEMRDGNTAAAPRRHGRERAVRFQHPATSGPTSGAAGTSTAAEEVSARRSQEPGAQGPMEVPNEQRAQQEMGSVVYTRAAHAQEEPGGFGDELPVVLPRFRRKASEPTQVGSSSQTNLHHGDDEIGASATRKIRTARREQSDSEKPEPSRRSESVDGQISPGPQSSPRALAGVKSLPDEDVERQQQRRVLRRTRAAEQARFEQPYDENTTSLTTAAAAGSIATVPGGRGRSPEQGPAPRGAVDGATSKARGAASEPEELPSVSVAATSERTNPSGFSIKPSARKPNRFGVVLSDDEDDPVLAPKLRRPRVARVGAAAAAASASSETETQQPGNPVGSTAPAQTGVVTAVAAAQESVGAARRERVADASVQEECVRGMAEGKKLSLRQRAVVLQDTDETLLAGRSAQNAPTRNRDLFSASVPDPQLPANEAALAEPGAANEVASAARVVARSDVTGKPQTARERLAARMAAKAAASEGLL</sequence>
<dbReference type="EMBL" id="BNCO01000012">
    <property type="protein sequence ID" value="GIL52010.1"/>
    <property type="molecule type" value="Genomic_DNA"/>
</dbReference>
<keyword evidence="10" id="KW-0175">Coiled coil</keyword>
<evidence type="ECO:0000256" key="1">
    <source>
        <dbReference type="ARBA" id="ARBA00004395"/>
    </source>
</evidence>
<feature type="compositionally biased region" description="Low complexity" evidence="11">
    <location>
        <begin position="1033"/>
        <end position="1049"/>
    </location>
</feature>
<feature type="compositionally biased region" description="Low complexity" evidence="11">
    <location>
        <begin position="1216"/>
        <end position="1230"/>
    </location>
</feature>
<keyword evidence="5" id="KW-0268">Exocytosis</keyword>
<feature type="compositionally biased region" description="Polar residues" evidence="11">
    <location>
        <begin position="1332"/>
        <end position="1343"/>
    </location>
</feature>
<keyword evidence="6" id="KW-0653">Protein transport</keyword>
<keyword evidence="14" id="KW-1185">Reference proteome</keyword>
<dbReference type="Pfam" id="PF06148">
    <property type="entry name" value="COG2_N"/>
    <property type="match status" value="1"/>
</dbReference>
<evidence type="ECO:0000259" key="12">
    <source>
        <dbReference type="Pfam" id="PF06148"/>
    </source>
</evidence>
<proteinExistence type="inferred from homology"/>
<evidence type="ECO:0000256" key="10">
    <source>
        <dbReference type="SAM" id="Coils"/>
    </source>
</evidence>
<dbReference type="PANTHER" id="PTHR21426">
    <property type="entry name" value="EXOCYST COMPLEX COMPONENT 8"/>
    <property type="match status" value="1"/>
</dbReference>
<comment type="caution">
    <text evidence="13">The sequence shown here is derived from an EMBL/GenBank/DDBJ whole genome shotgun (WGS) entry which is preliminary data.</text>
</comment>
<dbReference type="SUPFAM" id="SSF74788">
    <property type="entry name" value="Cullin repeat-like"/>
    <property type="match status" value="1"/>
</dbReference>
<evidence type="ECO:0000256" key="6">
    <source>
        <dbReference type="ARBA" id="ARBA00022927"/>
    </source>
</evidence>
<evidence type="ECO:0000313" key="14">
    <source>
        <dbReference type="Proteomes" id="UP000747399"/>
    </source>
</evidence>
<feature type="compositionally biased region" description="Polar residues" evidence="11">
    <location>
        <begin position="1113"/>
        <end position="1125"/>
    </location>
</feature>
<evidence type="ECO:0000313" key="13">
    <source>
        <dbReference type="EMBL" id="GIL52010.1"/>
    </source>
</evidence>
<gene>
    <name evidence="13" type="ORF">Vafri_7973</name>
</gene>
<dbReference type="PANTHER" id="PTHR21426:SF12">
    <property type="entry name" value="EXOCYST COMPLEX COMPONENT 8"/>
    <property type="match status" value="1"/>
</dbReference>
<evidence type="ECO:0000256" key="4">
    <source>
        <dbReference type="ARBA" id="ARBA00022448"/>
    </source>
</evidence>
<name>A0A8J4F0Y8_9CHLO</name>
<evidence type="ECO:0000256" key="9">
    <source>
        <dbReference type="ARBA" id="ARBA00031344"/>
    </source>
</evidence>
<feature type="region of interest" description="Disordered" evidence="11">
    <location>
        <begin position="691"/>
        <end position="724"/>
    </location>
</feature>
<feature type="coiled-coil region" evidence="10">
    <location>
        <begin position="85"/>
        <end position="112"/>
    </location>
</feature>
<feature type="compositionally biased region" description="Low complexity" evidence="11">
    <location>
        <begin position="1322"/>
        <end position="1331"/>
    </location>
</feature>
<dbReference type="GO" id="GO:0000139">
    <property type="term" value="C:Golgi membrane"/>
    <property type="evidence" value="ECO:0007669"/>
    <property type="project" value="UniProtKB-SubCell"/>
</dbReference>
<protein>
    <recommendedName>
        <fullName evidence="3">Conserved oligomeric Golgi complex subunit 2</fullName>
    </recommendedName>
    <alternativeName>
        <fullName evidence="9">Component of oligomeric Golgi complex 2</fullName>
    </alternativeName>
</protein>